<name>A0A162MYL9_9FIRM</name>
<dbReference type="InterPro" id="IPR002611">
    <property type="entry name" value="IstB_ATP-bd"/>
</dbReference>
<evidence type="ECO:0000259" key="1">
    <source>
        <dbReference type="Pfam" id="PF01695"/>
    </source>
</evidence>
<dbReference type="Pfam" id="PF01695">
    <property type="entry name" value="IstB_IS21"/>
    <property type="match status" value="1"/>
</dbReference>
<dbReference type="PANTHER" id="PTHR30050">
    <property type="entry name" value="CHROMOSOMAL REPLICATION INITIATOR PROTEIN DNAA"/>
    <property type="match status" value="1"/>
</dbReference>
<reference evidence="2 3" key="1">
    <citation type="submission" date="2015-12" db="EMBL/GenBank/DDBJ databases">
        <title>Draft genome of Thermovenabulum gondwanense isolated from a red thermophilic microbial mat colonisisng an outflow channel of a bore well.</title>
        <authorList>
            <person name="Patel B.K."/>
        </authorList>
    </citation>
    <scope>NUCLEOTIDE SEQUENCE [LARGE SCALE GENOMIC DNA]</scope>
    <source>
        <strain evidence="2 3">R270</strain>
    </source>
</reference>
<proteinExistence type="predicted"/>
<dbReference type="EMBL" id="LOHZ01000015">
    <property type="protein sequence ID" value="KYO68561.1"/>
    <property type="molecule type" value="Genomic_DNA"/>
</dbReference>
<protein>
    <submittedName>
        <fullName evidence="2">Chromosomal replication initiator protein DnaA</fullName>
    </submittedName>
</protein>
<dbReference type="InterPro" id="IPR027417">
    <property type="entry name" value="P-loop_NTPase"/>
</dbReference>
<dbReference type="CDD" id="cd00009">
    <property type="entry name" value="AAA"/>
    <property type="match status" value="1"/>
</dbReference>
<evidence type="ECO:0000313" key="2">
    <source>
        <dbReference type="EMBL" id="KYO68561.1"/>
    </source>
</evidence>
<dbReference type="GO" id="GO:0005524">
    <property type="term" value="F:ATP binding"/>
    <property type="evidence" value="ECO:0007669"/>
    <property type="project" value="InterPro"/>
</dbReference>
<dbReference type="PATRIC" id="fig|520767.4.peg.73"/>
<dbReference type="PANTHER" id="PTHR30050:SF4">
    <property type="entry name" value="ATP-BINDING PROTEIN RV3427C IN INSERTION SEQUENCE-RELATED"/>
    <property type="match status" value="1"/>
</dbReference>
<organism evidence="2 3">
    <name type="scientific">Thermovenabulum gondwanense</name>
    <dbReference type="NCBI Taxonomy" id="520767"/>
    <lineage>
        <taxon>Bacteria</taxon>
        <taxon>Bacillati</taxon>
        <taxon>Bacillota</taxon>
        <taxon>Clostridia</taxon>
        <taxon>Thermosediminibacterales</taxon>
        <taxon>Thermosediminibacteraceae</taxon>
        <taxon>Thermovenabulum</taxon>
    </lineage>
</organism>
<gene>
    <name evidence="2" type="primary">dnaA_1</name>
    <name evidence="2" type="ORF">ATZ99_00700</name>
</gene>
<dbReference type="Gene3D" id="3.40.50.300">
    <property type="entry name" value="P-loop containing nucleotide triphosphate hydrolases"/>
    <property type="match status" value="1"/>
</dbReference>
<dbReference type="PIRSF" id="PIRSF003073">
    <property type="entry name" value="DNAC_TnpB_IstB"/>
    <property type="match status" value="1"/>
</dbReference>
<dbReference type="STRING" id="520767.ATZ99_00700"/>
<comment type="caution">
    <text evidence="2">The sequence shown here is derived from an EMBL/GenBank/DDBJ whole genome shotgun (WGS) entry which is preliminary data.</text>
</comment>
<dbReference type="RefSeq" id="WP_068747271.1">
    <property type="nucleotide sequence ID" value="NZ_LOHZ01000015.1"/>
</dbReference>
<sequence length="225" mass="25809">MLKDEIATCCKALKLSRNLVENCDKIEAESHEEYLLKLLRLELEHRDANRKDRLLKNAGFYTIKTFADYIFDEIKLPQGLTPGNVGTGKTHLATAIGVEACKKGYNVKFFRTAALVNRLVEARKGGELSGLMKQLSKADLLICDEWGYVPLDREGAQLLFQVMSDCYERRSVVITTNLEFSRWASIFYDEQMTAAMIDRLIHHSYLLIFDGQSYRVRQSLMRQLS</sequence>
<dbReference type="OrthoDB" id="9776217at2"/>
<dbReference type="GO" id="GO:0006260">
    <property type="term" value="P:DNA replication"/>
    <property type="evidence" value="ECO:0007669"/>
    <property type="project" value="TreeGrafter"/>
</dbReference>
<dbReference type="AlphaFoldDB" id="A0A162MYL9"/>
<dbReference type="SUPFAM" id="SSF52540">
    <property type="entry name" value="P-loop containing nucleoside triphosphate hydrolases"/>
    <property type="match status" value="1"/>
</dbReference>
<dbReference type="InterPro" id="IPR028350">
    <property type="entry name" value="DNAC/IstB-like"/>
</dbReference>
<evidence type="ECO:0000313" key="3">
    <source>
        <dbReference type="Proteomes" id="UP000075737"/>
    </source>
</evidence>
<accession>A0A162MYL9</accession>
<feature type="domain" description="IstB-like ATP-binding" evidence="1">
    <location>
        <begin position="83"/>
        <end position="219"/>
    </location>
</feature>
<keyword evidence="3" id="KW-1185">Reference proteome</keyword>
<dbReference type="Proteomes" id="UP000075737">
    <property type="component" value="Unassembled WGS sequence"/>
</dbReference>